<name>A0A553UMN9_9HELI</name>
<evidence type="ECO:0000256" key="1">
    <source>
        <dbReference type="SAM" id="Phobius"/>
    </source>
</evidence>
<accession>A0A553UMN9</accession>
<reference evidence="2" key="2">
    <citation type="submission" date="2019-07" db="EMBL/GenBank/DDBJ databases">
        <authorList>
            <person name="Papic B."/>
        </authorList>
    </citation>
    <scope>NUCLEOTIDE SEQUENCE [LARGE SCALE GENOMIC DNA]</scope>
    <source>
        <strain evidence="2">L8b</strain>
    </source>
</reference>
<proteinExistence type="predicted"/>
<keyword evidence="1" id="KW-0812">Transmembrane</keyword>
<gene>
    <name evidence="2" type="ORF">FNE76_06495</name>
</gene>
<organism evidence="2 3">
    <name type="scientific">Helicobacter mehlei</name>
    <dbReference type="NCBI Taxonomy" id="2316080"/>
    <lineage>
        <taxon>Bacteria</taxon>
        <taxon>Pseudomonadati</taxon>
        <taxon>Campylobacterota</taxon>
        <taxon>Epsilonproteobacteria</taxon>
        <taxon>Campylobacterales</taxon>
        <taxon>Helicobacteraceae</taxon>
        <taxon>Helicobacter</taxon>
    </lineage>
</organism>
<sequence length="129" mass="14268">MCLKCVLVLLAYHVLLVGLVALKWGALGALNFGASFWGFFLILLAGYQKLKGVLQNTQADKTLSKFAHFALGVQTSISWLKLGAYALLLVCLFVLMDFKIFMPLPYLLGFWACLIGVLALRALNKLSKR</sequence>
<feature type="transmembrane region" description="Helical" evidence="1">
    <location>
        <begin position="31"/>
        <end position="48"/>
    </location>
</feature>
<comment type="caution">
    <text evidence="2">The sequence shown here is derived from an EMBL/GenBank/DDBJ whole genome shotgun (WGS) entry which is preliminary data.</text>
</comment>
<keyword evidence="3" id="KW-1185">Reference proteome</keyword>
<reference evidence="2" key="1">
    <citation type="submission" date="2019-07" db="EMBL/GenBank/DDBJ databases">
        <title>Helicobacter labacensis sp. nov., Helicobacter mehlei sp. nov. and Helicobacter vulpis sp. nov., isolated from gastric mucosa of red fox (Vulpis vulpis).</title>
        <authorList>
            <person name="Kusar D."/>
            <person name="Gruntar I."/>
            <person name="Pate M."/>
            <person name="Zajc U."/>
            <person name="Ocepek M."/>
        </authorList>
    </citation>
    <scope>NUCLEOTIDE SEQUENCE [LARGE SCALE GENOMIC DNA]</scope>
    <source>
        <strain evidence="2">L8b</strain>
    </source>
</reference>
<evidence type="ECO:0000313" key="3">
    <source>
        <dbReference type="Proteomes" id="UP000319322"/>
    </source>
</evidence>
<dbReference type="EMBL" id="VKGC01000019">
    <property type="protein sequence ID" value="TSA81480.1"/>
    <property type="molecule type" value="Genomic_DNA"/>
</dbReference>
<dbReference type="AlphaFoldDB" id="A0A553UMN9"/>
<keyword evidence="1" id="KW-1133">Transmembrane helix</keyword>
<keyword evidence="1" id="KW-0472">Membrane</keyword>
<dbReference type="Proteomes" id="UP000319322">
    <property type="component" value="Unassembled WGS sequence"/>
</dbReference>
<protein>
    <submittedName>
        <fullName evidence="2">Uncharacterized protein</fullName>
    </submittedName>
</protein>
<feature type="transmembrane region" description="Helical" evidence="1">
    <location>
        <begin position="101"/>
        <end position="123"/>
    </location>
</feature>
<evidence type="ECO:0000313" key="2">
    <source>
        <dbReference type="EMBL" id="TSA81480.1"/>
    </source>
</evidence>
<feature type="transmembrane region" description="Helical" evidence="1">
    <location>
        <begin position="69"/>
        <end position="95"/>
    </location>
</feature>
<dbReference type="OrthoDB" id="5325354at2"/>